<dbReference type="PATRIC" id="fig|1603606.3.peg.3320"/>
<dbReference type="RefSeq" id="WP_053551785.1">
    <property type="nucleotide sequence ID" value="NZ_CP010802.1"/>
</dbReference>
<evidence type="ECO:0000313" key="3">
    <source>
        <dbReference type="Proteomes" id="UP000057158"/>
    </source>
</evidence>
<dbReference type="AlphaFoldDB" id="A0A0M3QGG9"/>
<dbReference type="OrthoDB" id="5405774at2"/>
<protein>
    <submittedName>
        <fullName evidence="2">Uncharacterized protein</fullName>
    </submittedName>
</protein>
<keyword evidence="3" id="KW-1185">Reference proteome</keyword>
<feature type="transmembrane region" description="Helical" evidence="1">
    <location>
        <begin position="12"/>
        <end position="31"/>
    </location>
</feature>
<keyword evidence="1" id="KW-0812">Transmembrane</keyword>
<dbReference type="KEGG" id="des:DSOUD_3077"/>
<dbReference type="Proteomes" id="UP000057158">
    <property type="component" value="Chromosome"/>
</dbReference>
<proteinExistence type="predicted"/>
<dbReference type="EMBL" id="CP010802">
    <property type="protein sequence ID" value="ALC17803.1"/>
    <property type="molecule type" value="Genomic_DNA"/>
</dbReference>
<sequence length="126" mass="13978">MNSKLSQQMTILGLCAMVFYAVMLATGVLSTEVMPQFVVSAVLFLSSGRFMRKAARSLPERERKEKQKSRTSEADWPWLAAIVNWIFALGILAGMAIWVMTPIGVSFLEALQHTLAHEQFFAGAVP</sequence>
<name>A0A0M3QGG9_9BACT</name>
<accession>A0A0M3QGG9</accession>
<evidence type="ECO:0000256" key="1">
    <source>
        <dbReference type="SAM" id="Phobius"/>
    </source>
</evidence>
<feature type="transmembrane region" description="Helical" evidence="1">
    <location>
        <begin position="76"/>
        <end position="99"/>
    </location>
</feature>
<evidence type="ECO:0000313" key="2">
    <source>
        <dbReference type="EMBL" id="ALC17803.1"/>
    </source>
</evidence>
<organism evidence="2 3">
    <name type="scientific">Desulfuromonas soudanensis</name>
    <dbReference type="NCBI Taxonomy" id="1603606"/>
    <lineage>
        <taxon>Bacteria</taxon>
        <taxon>Pseudomonadati</taxon>
        <taxon>Thermodesulfobacteriota</taxon>
        <taxon>Desulfuromonadia</taxon>
        <taxon>Desulfuromonadales</taxon>
        <taxon>Desulfuromonadaceae</taxon>
        <taxon>Desulfuromonas</taxon>
    </lineage>
</organism>
<gene>
    <name evidence="2" type="ORF">DSOUD_3077</name>
</gene>
<keyword evidence="1" id="KW-1133">Transmembrane helix</keyword>
<reference evidence="2 3" key="1">
    <citation type="submission" date="2015-07" db="EMBL/GenBank/DDBJ databases">
        <title>Isolation and Genomic Characterization of a Novel Halophilic Metal-Reducing Deltaproteobacterium from the Deep Subsurface.</title>
        <authorList>
            <person name="Badalamenti J.P."/>
            <person name="Summers Z.M."/>
            <person name="Gralnick J.A."/>
            <person name="Bond D.R."/>
        </authorList>
    </citation>
    <scope>NUCLEOTIDE SEQUENCE [LARGE SCALE GENOMIC DNA]</scope>
    <source>
        <strain evidence="2 3">WTL</strain>
    </source>
</reference>
<keyword evidence="1" id="KW-0472">Membrane</keyword>
<dbReference type="STRING" id="1603606.DSOUD_3077"/>